<dbReference type="Gene3D" id="1.10.1740.10">
    <property type="match status" value="1"/>
</dbReference>
<keyword evidence="3" id="KW-1185">Reference proteome</keyword>
<dbReference type="EMBL" id="JBEGDG010000002">
    <property type="protein sequence ID" value="MEQ6353910.1"/>
    <property type="molecule type" value="Genomic_DNA"/>
</dbReference>
<protein>
    <submittedName>
        <fullName evidence="2">Sigma factor</fullName>
    </submittedName>
</protein>
<name>A0ABV1MN50_9BACI</name>
<evidence type="ECO:0000259" key="1">
    <source>
        <dbReference type="Pfam" id="PF04542"/>
    </source>
</evidence>
<dbReference type="SUPFAM" id="SSF88946">
    <property type="entry name" value="Sigma2 domain of RNA polymerase sigma factors"/>
    <property type="match status" value="1"/>
</dbReference>
<organism evidence="2 3">
    <name type="scientific">Lysinibacillus zambalensis</name>
    <dbReference type="NCBI Taxonomy" id="3160866"/>
    <lineage>
        <taxon>Bacteria</taxon>
        <taxon>Bacillati</taxon>
        <taxon>Bacillota</taxon>
        <taxon>Bacilli</taxon>
        <taxon>Bacillales</taxon>
        <taxon>Bacillaceae</taxon>
        <taxon>Lysinibacillus</taxon>
    </lineage>
</organism>
<reference evidence="2 3" key="1">
    <citation type="submission" date="2024-06" db="EMBL/GenBank/DDBJ databases">
        <title>Lysinibacillus zambalefons sp. nov., a Novel Firmicute Isolated from the Poon Bato Zambales Hyperalkaline Spring.</title>
        <authorList>
            <person name="Aja J.A."/>
            <person name="Lazaro J.E.H."/>
            <person name="Llorin L.D."/>
            <person name="Lim K.R."/>
            <person name="Teodosio J."/>
            <person name="Dalisay D.S."/>
        </authorList>
    </citation>
    <scope>NUCLEOTIDE SEQUENCE [LARGE SCALE GENOMIC DNA]</scope>
    <source>
        <strain evidence="2 3">M3</strain>
    </source>
</reference>
<comment type="caution">
    <text evidence="2">The sequence shown here is derived from an EMBL/GenBank/DDBJ whole genome shotgun (WGS) entry which is preliminary data.</text>
</comment>
<dbReference type="Proteomes" id="UP001478862">
    <property type="component" value="Unassembled WGS sequence"/>
</dbReference>
<dbReference type="RefSeq" id="WP_349658663.1">
    <property type="nucleotide sequence ID" value="NZ_JBEGDG010000002.1"/>
</dbReference>
<evidence type="ECO:0000313" key="2">
    <source>
        <dbReference type="EMBL" id="MEQ6353910.1"/>
    </source>
</evidence>
<dbReference type="Pfam" id="PF04542">
    <property type="entry name" value="Sigma70_r2"/>
    <property type="match status" value="1"/>
</dbReference>
<dbReference type="InterPro" id="IPR013325">
    <property type="entry name" value="RNA_pol_sigma_r2"/>
</dbReference>
<dbReference type="InterPro" id="IPR007627">
    <property type="entry name" value="RNA_pol_sigma70_r2"/>
</dbReference>
<proteinExistence type="predicted"/>
<accession>A0ABV1MN50</accession>
<gene>
    <name evidence="2" type="ORF">ABNX05_04720</name>
</gene>
<feature type="domain" description="RNA polymerase sigma-70 region 2" evidence="1">
    <location>
        <begin position="10"/>
        <end position="40"/>
    </location>
</feature>
<evidence type="ECO:0000313" key="3">
    <source>
        <dbReference type="Proteomes" id="UP001478862"/>
    </source>
</evidence>
<sequence>MSDTEYLEQLMELHTEHLFRIAYYYTKDLHIAEDIVQDVFNQ</sequence>